<reference evidence="3 4" key="1">
    <citation type="submission" date="2023-08" db="EMBL/GenBank/DDBJ databases">
        <title>Black Yeasts Isolated from many extreme environments.</title>
        <authorList>
            <person name="Coleine C."/>
            <person name="Stajich J.E."/>
            <person name="Selbmann L."/>
        </authorList>
    </citation>
    <scope>NUCLEOTIDE SEQUENCE [LARGE SCALE GENOMIC DNA]</scope>
    <source>
        <strain evidence="3 4">CCFEE 5935</strain>
    </source>
</reference>
<feature type="compositionally biased region" description="Polar residues" evidence="1">
    <location>
        <begin position="158"/>
        <end position="183"/>
    </location>
</feature>
<evidence type="ECO:0000313" key="4">
    <source>
        <dbReference type="Proteomes" id="UP001337655"/>
    </source>
</evidence>
<dbReference type="EMBL" id="JAVRRT010000009">
    <property type="protein sequence ID" value="KAK5168823.1"/>
    <property type="molecule type" value="Genomic_DNA"/>
</dbReference>
<organism evidence="3 4">
    <name type="scientific">Saxophila tyrrhenica</name>
    <dbReference type="NCBI Taxonomy" id="1690608"/>
    <lineage>
        <taxon>Eukaryota</taxon>
        <taxon>Fungi</taxon>
        <taxon>Dikarya</taxon>
        <taxon>Ascomycota</taxon>
        <taxon>Pezizomycotina</taxon>
        <taxon>Dothideomycetes</taxon>
        <taxon>Dothideomycetidae</taxon>
        <taxon>Mycosphaerellales</taxon>
        <taxon>Extremaceae</taxon>
        <taxon>Saxophila</taxon>
    </lineage>
</organism>
<dbReference type="AlphaFoldDB" id="A0AAV9P7H4"/>
<evidence type="ECO:0000256" key="2">
    <source>
        <dbReference type="SAM" id="SignalP"/>
    </source>
</evidence>
<feature type="compositionally biased region" description="Low complexity" evidence="1">
    <location>
        <begin position="217"/>
        <end position="288"/>
    </location>
</feature>
<feature type="region of interest" description="Disordered" evidence="1">
    <location>
        <begin position="140"/>
        <end position="288"/>
    </location>
</feature>
<protein>
    <submittedName>
        <fullName evidence="3">Uncharacterized protein</fullName>
    </submittedName>
</protein>
<comment type="caution">
    <text evidence="3">The sequence shown here is derived from an EMBL/GenBank/DDBJ whole genome shotgun (WGS) entry which is preliminary data.</text>
</comment>
<name>A0AAV9P7H4_9PEZI</name>
<gene>
    <name evidence="3" type="ORF">LTR77_006132</name>
</gene>
<evidence type="ECO:0000256" key="1">
    <source>
        <dbReference type="SAM" id="MobiDB-lite"/>
    </source>
</evidence>
<evidence type="ECO:0000313" key="3">
    <source>
        <dbReference type="EMBL" id="KAK5168823.1"/>
    </source>
</evidence>
<dbReference type="GeneID" id="89927472"/>
<feature type="signal peptide" evidence="2">
    <location>
        <begin position="1"/>
        <end position="23"/>
    </location>
</feature>
<dbReference type="Proteomes" id="UP001337655">
    <property type="component" value="Unassembled WGS sequence"/>
</dbReference>
<sequence length="391" mass="38982">MPSFAHTLAAFTLLAISISPSAAAPASQLCERSTLTKRQESGGLLCLYLTNDINWAGEGLNLCQVAGTCSPALPDGLTANISSAGPVEGAACFLYDAPDCVGARSDPIVNPGYGDLRDIGFDNKAKSWRCWQLCGENASSSSSAAASTTSSSSREVMISTTLSGPRGKTTSSDVSISTTLSDSPTRRGAAAAGKVEITTTLRGHQPLASIGDTAAPSSTTSSGEVSISSTLSAVPSPGTSSSTSSKRSSLSGGPTPFASLSPTSATTSTHSSLSGAPTPFASLPSSSSSVTAITLSGGPIPFAALTSSSTASTFAISVATPDPGSNNSTTSSTASTVANVSVTSIIPSIPTPTNLGMFTSVMTMTHTFADGSTTLVTTALVEPILPTVGVE</sequence>
<feature type="compositionally biased region" description="Low complexity" evidence="1">
    <location>
        <begin position="140"/>
        <end position="153"/>
    </location>
</feature>
<keyword evidence="4" id="KW-1185">Reference proteome</keyword>
<feature type="chain" id="PRO_5043496993" evidence="2">
    <location>
        <begin position="24"/>
        <end position="391"/>
    </location>
</feature>
<dbReference type="RefSeq" id="XP_064658289.1">
    <property type="nucleotide sequence ID" value="XM_064803374.1"/>
</dbReference>
<keyword evidence="2" id="KW-0732">Signal</keyword>
<accession>A0AAV9P7H4</accession>
<proteinExistence type="predicted"/>